<dbReference type="EMBL" id="ML977160">
    <property type="protein sequence ID" value="KAF1985890.1"/>
    <property type="molecule type" value="Genomic_DNA"/>
</dbReference>
<keyword evidence="3" id="KW-1185">Reference proteome</keyword>
<reference evidence="2" key="1">
    <citation type="journal article" date="2020" name="Stud. Mycol.">
        <title>101 Dothideomycetes genomes: a test case for predicting lifestyles and emergence of pathogens.</title>
        <authorList>
            <person name="Haridas S."/>
            <person name="Albert R."/>
            <person name="Binder M."/>
            <person name="Bloem J."/>
            <person name="Labutti K."/>
            <person name="Salamov A."/>
            <person name="Andreopoulos B."/>
            <person name="Baker S."/>
            <person name="Barry K."/>
            <person name="Bills G."/>
            <person name="Bluhm B."/>
            <person name="Cannon C."/>
            <person name="Castanera R."/>
            <person name="Culley D."/>
            <person name="Daum C."/>
            <person name="Ezra D."/>
            <person name="Gonzalez J."/>
            <person name="Henrissat B."/>
            <person name="Kuo A."/>
            <person name="Liang C."/>
            <person name="Lipzen A."/>
            <person name="Lutzoni F."/>
            <person name="Magnuson J."/>
            <person name="Mondo S."/>
            <person name="Nolan M."/>
            <person name="Ohm R."/>
            <person name="Pangilinan J."/>
            <person name="Park H.-J."/>
            <person name="Ramirez L."/>
            <person name="Alfaro M."/>
            <person name="Sun H."/>
            <person name="Tritt A."/>
            <person name="Yoshinaga Y."/>
            <person name="Zwiers L.-H."/>
            <person name="Turgeon B."/>
            <person name="Goodwin S."/>
            <person name="Spatafora J."/>
            <person name="Crous P."/>
            <person name="Grigoriev I."/>
        </authorList>
    </citation>
    <scope>NUCLEOTIDE SEQUENCE</scope>
    <source>
        <strain evidence="2">CBS 113979</strain>
    </source>
</reference>
<proteinExistence type="predicted"/>
<gene>
    <name evidence="2" type="ORF">K402DRAFT_394491</name>
</gene>
<feature type="compositionally biased region" description="Basic and acidic residues" evidence="1">
    <location>
        <begin position="86"/>
        <end position="101"/>
    </location>
</feature>
<feature type="region of interest" description="Disordered" evidence="1">
    <location>
        <begin position="75"/>
        <end position="117"/>
    </location>
</feature>
<dbReference type="Proteomes" id="UP000800041">
    <property type="component" value="Unassembled WGS sequence"/>
</dbReference>
<evidence type="ECO:0000313" key="2">
    <source>
        <dbReference type="EMBL" id="KAF1985890.1"/>
    </source>
</evidence>
<dbReference type="AlphaFoldDB" id="A0A6G1GYP4"/>
<name>A0A6G1GYP4_9PEZI</name>
<evidence type="ECO:0000256" key="1">
    <source>
        <dbReference type="SAM" id="MobiDB-lite"/>
    </source>
</evidence>
<organism evidence="2 3">
    <name type="scientific">Aulographum hederae CBS 113979</name>
    <dbReference type="NCBI Taxonomy" id="1176131"/>
    <lineage>
        <taxon>Eukaryota</taxon>
        <taxon>Fungi</taxon>
        <taxon>Dikarya</taxon>
        <taxon>Ascomycota</taxon>
        <taxon>Pezizomycotina</taxon>
        <taxon>Dothideomycetes</taxon>
        <taxon>Pleosporomycetidae</taxon>
        <taxon>Aulographales</taxon>
        <taxon>Aulographaceae</taxon>
    </lineage>
</organism>
<dbReference type="OrthoDB" id="10057496at2759"/>
<sequence>MPNHWRAATGPHTINPYTICYPTASMFAHAAAPPPPGSWYWAADPYTGQQAQIQSPVASGPYGVPPSYGYGFPPPGYFPLPPPGSPEKKKDSSDSDSDSKKKKDKKKKEKKDDANITTMPPVATTLINLLLGPTAPWSLDCNPGEMKHRRFRADVDKTLQQLMDGFGIGAGEGWKMTECHELGDGEFEMGRTWKWEDAGKKSAKGVGWTGERGVGRPEVVVWCRKGD</sequence>
<protein>
    <submittedName>
        <fullName evidence="2">Uncharacterized protein</fullName>
    </submittedName>
</protein>
<accession>A0A6G1GYP4</accession>
<evidence type="ECO:0000313" key="3">
    <source>
        <dbReference type="Proteomes" id="UP000800041"/>
    </source>
</evidence>
<feature type="compositionally biased region" description="Pro residues" evidence="1">
    <location>
        <begin position="75"/>
        <end position="85"/>
    </location>
</feature>